<reference evidence="3" key="1">
    <citation type="submission" date="2015-08" db="EMBL/GenBank/DDBJ databases">
        <authorList>
            <person name="Varghese N."/>
        </authorList>
    </citation>
    <scope>NUCLEOTIDE SEQUENCE [LARGE SCALE GENOMIC DNA]</scope>
    <source>
        <strain evidence="3">DSM 23407</strain>
    </source>
</reference>
<dbReference type="InterPro" id="IPR007236">
    <property type="entry name" value="SlyX"/>
</dbReference>
<dbReference type="PANTHER" id="PTHR36508:SF1">
    <property type="entry name" value="PROTEIN SLYX"/>
    <property type="match status" value="1"/>
</dbReference>
<keyword evidence="3" id="KW-1185">Reference proteome</keyword>
<dbReference type="OrthoDB" id="5422806at2"/>
<dbReference type="EMBL" id="CYHE01000003">
    <property type="protein sequence ID" value="CUA94674.1"/>
    <property type="molecule type" value="Genomic_DNA"/>
</dbReference>
<evidence type="ECO:0000313" key="3">
    <source>
        <dbReference type="Proteomes" id="UP000183900"/>
    </source>
</evidence>
<keyword evidence="1" id="KW-0175">Coiled coil</keyword>
<proteinExistence type="predicted"/>
<feature type="coiled-coil region" evidence="1">
    <location>
        <begin position="21"/>
        <end position="55"/>
    </location>
</feature>
<name>A0A0K6HUU0_9HYPH</name>
<evidence type="ECO:0000313" key="2">
    <source>
        <dbReference type="EMBL" id="CUA94674.1"/>
    </source>
</evidence>
<dbReference type="AlphaFoldDB" id="A0A0K6HUU0"/>
<dbReference type="Proteomes" id="UP000183900">
    <property type="component" value="Unassembled WGS sequence"/>
</dbReference>
<dbReference type="PANTHER" id="PTHR36508">
    <property type="entry name" value="PROTEIN SLYX"/>
    <property type="match status" value="1"/>
</dbReference>
<sequence>MMDEDRVVNLEIGLAHAIRTIDDLNAVVIEQGKQIERLTRKLREMTDQIDELIETGISAHPVTRPPHY</sequence>
<protein>
    <submittedName>
        <fullName evidence="2">Uncharacterized coiled-coil protein SlyX (Sensitive to lysis X)</fullName>
    </submittedName>
</protein>
<dbReference type="Pfam" id="PF04102">
    <property type="entry name" value="SlyX"/>
    <property type="match status" value="1"/>
</dbReference>
<gene>
    <name evidence="2" type="ORF">Ga0061067_103266</name>
</gene>
<evidence type="ECO:0000256" key="1">
    <source>
        <dbReference type="SAM" id="Coils"/>
    </source>
</evidence>
<accession>A0A0K6HUU0</accession>
<organism evidence="2 3">
    <name type="scientific">Pannonibacter indicus</name>
    <dbReference type="NCBI Taxonomy" id="466044"/>
    <lineage>
        <taxon>Bacteria</taxon>
        <taxon>Pseudomonadati</taxon>
        <taxon>Pseudomonadota</taxon>
        <taxon>Alphaproteobacteria</taxon>
        <taxon>Hyphomicrobiales</taxon>
        <taxon>Stappiaceae</taxon>
        <taxon>Pannonibacter</taxon>
    </lineage>
</organism>
<dbReference type="RefSeq" id="WP_050472026.1">
    <property type="nucleotide sequence ID" value="NZ_CYHE01000003.1"/>
</dbReference>